<evidence type="ECO:0000313" key="2">
    <source>
        <dbReference type="Proteomes" id="UP001211544"/>
    </source>
</evidence>
<accession>A0AAJ5QK89</accession>
<gene>
    <name evidence="1" type="ORF">N5580_02360</name>
</gene>
<keyword evidence="2" id="KW-1185">Reference proteome</keyword>
<dbReference type="KEGG" id="kpie:N5580_02360"/>
<reference evidence="1 2" key="1">
    <citation type="journal article" date="2022" name="J Glob Antimicrob Resist">
        <title>First complete genome of a multidrug resistant strain of the novel human pathogen Kalamiella piersonii (GABEKP28) identified in human saliva.</title>
        <authorList>
            <person name="McDonagh F."/>
            <person name="Singh N.K."/>
            <person name="Venkateswaran K."/>
            <person name="Lonappan A.M."/>
            <person name="Hallahan B."/>
            <person name="Tuohy A."/>
            <person name="Burke L."/>
            <person name="Kovarova A."/>
            <person name="Miliotis G."/>
        </authorList>
    </citation>
    <scope>NUCLEOTIDE SEQUENCE [LARGE SCALE GENOMIC DNA]</scope>
    <source>
        <strain evidence="1 2">GABEKP28</strain>
    </source>
</reference>
<protein>
    <submittedName>
        <fullName evidence="1">Uncharacterized protein</fullName>
    </submittedName>
</protein>
<sequence>MMNSQPEPVAAMSFDEFRKSWRQMRNNSRNPALVAFNRQNDDFKFCVLTLANRERPGSFRLQEVGNPFESFDEARRELIIAAMNKMVRWGRLLPRSFSDADQYLSE</sequence>
<proteinExistence type="predicted"/>
<organism evidence="1 2">
    <name type="scientific">Pantoea piersonii</name>
    <dbReference type="NCBI Taxonomy" id="2364647"/>
    <lineage>
        <taxon>Bacteria</taxon>
        <taxon>Pseudomonadati</taxon>
        <taxon>Pseudomonadota</taxon>
        <taxon>Gammaproteobacteria</taxon>
        <taxon>Enterobacterales</taxon>
        <taxon>Erwiniaceae</taxon>
        <taxon>Pantoea</taxon>
    </lineage>
</organism>
<name>A0AAJ5QK89_9GAMM</name>
<dbReference type="AlphaFoldDB" id="A0AAJ5QK89"/>
<dbReference type="EMBL" id="CP104758">
    <property type="protein sequence ID" value="WBG91427.1"/>
    <property type="molecule type" value="Genomic_DNA"/>
</dbReference>
<dbReference type="Proteomes" id="UP001211544">
    <property type="component" value="Chromosome"/>
</dbReference>
<evidence type="ECO:0000313" key="1">
    <source>
        <dbReference type="EMBL" id="WBG91427.1"/>
    </source>
</evidence>
<dbReference type="RefSeq" id="WP_269949823.1">
    <property type="nucleotide sequence ID" value="NZ_CP104758.1"/>
</dbReference>